<dbReference type="Proteomes" id="UP000054279">
    <property type="component" value="Unassembled WGS sequence"/>
</dbReference>
<protein>
    <submittedName>
        <fullName evidence="1">Uncharacterized protein</fullName>
    </submittedName>
</protein>
<sequence>MRVQTYNTPLVITGINYLWDLKCLIAPDFLIKNVHISIFLSFGSIDEDSATKGIAT</sequence>
<name>A0A0C9UEX4_SPHS4</name>
<evidence type="ECO:0000313" key="3">
    <source>
        <dbReference type="Proteomes" id="UP000054279"/>
    </source>
</evidence>
<dbReference type="EMBL" id="KN837231">
    <property type="protein sequence ID" value="KIJ32150.1"/>
    <property type="molecule type" value="Genomic_DNA"/>
</dbReference>
<accession>A0A0C9UEX4</accession>
<dbReference type="HOGENOM" id="CLU_3015701_0_0_1"/>
<evidence type="ECO:0000313" key="1">
    <source>
        <dbReference type="EMBL" id="KIJ27567.1"/>
    </source>
</evidence>
<gene>
    <name evidence="2" type="ORF">M422DRAFT_35960</name>
    <name evidence="1" type="ORF">M422DRAFT_37697</name>
</gene>
<organism evidence="1 3">
    <name type="scientific">Sphaerobolus stellatus (strain SS14)</name>
    <dbReference type="NCBI Taxonomy" id="990650"/>
    <lineage>
        <taxon>Eukaryota</taxon>
        <taxon>Fungi</taxon>
        <taxon>Dikarya</taxon>
        <taxon>Basidiomycota</taxon>
        <taxon>Agaricomycotina</taxon>
        <taxon>Agaricomycetes</taxon>
        <taxon>Phallomycetidae</taxon>
        <taxon>Geastrales</taxon>
        <taxon>Sphaerobolaceae</taxon>
        <taxon>Sphaerobolus</taxon>
    </lineage>
</organism>
<keyword evidence="3" id="KW-1185">Reference proteome</keyword>
<dbReference type="EMBL" id="KN837331">
    <property type="protein sequence ID" value="KIJ27567.1"/>
    <property type="molecule type" value="Genomic_DNA"/>
</dbReference>
<reference evidence="1 3" key="1">
    <citation type="submission" date="2014-06" db="EMBL/GenBank/DDBJ databases">
        <title>Evolutionary Origins and Diversification of the Mycorrhizal Mutualists.</title>
        <authorList>
            <consortium name="DOE Joint Genome Institute"/>
            <consortium name="Mycorrhizal Genomics Consortium"/>
            <person name="Kohler A."/>
            <person name="Kuo A."/>
            <person name="Nagy L.G."/>
            <person name="Floudas D."/>
            <person name="Copeland A."/>
            <person name="Barry K.W."/>
            <person name="Cichocki N."/>
            <person name="Veneault-Fourrey C."/>
            <person name="LaButti K."/>
            <person name="Lindquist E.A."/>
            <person name="Lipzen A."/>
            <person name="Lundell T."/>
            <person name="Morin E."/>
            <person name="Murat C."/>
            <person name="Riley R."/>
            <person name="Ohm R."/>
            <person name="Sun H."/>
            <person name="Tunlid A."/>
            <person name="Henrissat B."/>
            <person name="Grigoriev I.V."/>
            <person name="Hibbett D.S."/>
            <person name="Martin F."/>
        </authorList>
    </citation>
    <scope>NUCLEOTIDE SEQUENCE [LARGE SCALE GENOMIC DNA]</scope>
    <source>
        <strain evidence="1 3">SS14</strain>
    </source>
</reference>
<evidence type="ECO:0000313" key="2">
    <source>
        <dbReference type="EMBL" id="KIJ32150.1"/>
    </source>
</evidence>
<dbReference type="AlphaFoldDB" id="A0A0C9UEX4"/>
<proteinExistence type="predicted"/>